<dbReference type="GO" id="GO:0003924">
    <property type="term" value="F:GTPase activity"/>
    <property type="evidence" value="ECO:0007669"/>
    <property type="project" value="TreeGrafter"/>
</dbReference>
<dbReference type="InterPro" id="IPR004130">
    <property type="entry name" value="Gpn"/>
</dbReference>
<organism evidence="7 8">
    <name type="scientific">Punica granatum</name>
    <name type="common">Pomegranate</name>
    <dbReference type="NCBI Taxonomy" id="22663"/>
    <lineage>
        <taxon>Eukaryota</taxon>
        <taxon>Viridiplantae</taxon>
        <taxon>Streptophyta</taxon>
        <taxon>Embryophyta</taxon>
        <taxon>Tracheophyta</taxon>
        <taxon>Spermatophyta</taxon>
        <taxon>Magnoliopsida</taxon>
        <taxon>eudicotyledons</taxon>
        <taxon>Gunneridae</taxon>
        <taxon>Pentapetalae</taxon>
        <taxon>rosids</taxon>
        <taxon>malvids</taxon>
        <taxon>Myrtales</taxon>
        <taxon>Lythraceae</taxon>
        <taxon>Punica</taxon>
    </lineage>
</organism>
<evidence type="ECO:0000256" key="6">
    <source>
        <dbReference type="RuleBase" id="RU365059"/>
    </source>
</evidence>
<dbReference type="InterPro" id="IPR030228">
    <property type="entry name" value="Gpn3"/>
</dbReference>
<dbReference type="GO" id="GO:0005525">
    <property type="term" value="F:GTP binding"/>
    <property type="evidence" value="ECO:0007669"/>
    <property type="project" value="UniProtKB-KW"/>
</dbReference>
<dbReference type="FunFam" id="3.40.50.300:FF:000552">
    <property type="entry name" value="GPN-loop GTPase 3"/>
    <property type="match status" value="1"/>
</dbReference>
<evidence type="ECO:0000256" key="1">
    <source>
        <dbReference type="ARBA" id="ARBA00005290"/>
    </source>
</evidence>
<sequence length="221" mass="24815">MGYAQLVIGPAGSGKSTYCSSLYQYGQTIGWTIHINLDPAAVNFDYPVAIDIREFISLDDVMEELGLGPNGGLIYCMEHLEENLDDWLTEELENLLDDDYLVFDCPGQIELFSHVPVLKNFVEHLQRKNFNVCGVYLLDSQFISDVTKFISGCMASLSVMVQLELPQVNILSKMDLVKNKRDIEYYLNPEPQILLSELNLRMAPQSEKLNKALADLSVLGG</sequence>
<accession>A0A6P8EFD7</accession>
<dbReference type="Proteomes" id="UP000515151">
    <property type="component" value="Chromosome 7"/>
</dbReference>
<keyword evidence="3 6" id="KW-0547">Nucleotide-binding</keyword>
<keyword evidence="5 6" id="KW-0342">GTP-binding</keyword>
<dbReference type="GeneID" id="116214086"/>
<evidence type="ECO:0000256" key="2">
    <source>
        <dbReference type="ARBA" id="ARBA00014587"/>
    </source>
</evidence>
<dbReference type="AlphaFoldDB" id="A0A6P8EFD7"/>
<evidence type="ECO:0000256" key="3">
    <source>
        <dbReference type="ARBA" id="ARBA00022741"/>
    </source>
</evidence>
<proteinExistence type="inferred from homology"/>
<keyword evidence="7" id="KW-1185">Reference proteome</keyword>
<evidence type="ECO:0000313" key="7">
    <source>
        <dbReference type="Proteomes" id="UP000515151"/>
    </source>
</evidence>
<dbReference type="RefSeq" id="XP_031405219.1">
    <property type="nucleotide sequence ID" value="XM_031549359.1"/>
</dbReference>
<dbReference type="Gene3D" id="3.40.50.300">
    <property type="entry name" value="P-loop containing nucleotide triphosphate hydrolases"/>
    <property type="match status" value="1"/>
</dbReference>
<dbReference type="InterPro" id="IPR027417">
    <property type="entry name" value="P-loop_NTPase"/>
</dbReference>
<dbReference type="SUPFAM" id="SSF52540">
    <property type="entry name" value="P-loop containing nucleoside triphosphate hydrolases"/>
    <property type="match status" value="1"/>
</dbReference>
<comment type="subunit">
    <text evidence="6">Binds to RNA polymerase II (RNAPII).</text>
</comment>
<comment type="similarity">
    <text evidence="1 6">Belongs to the GPN-loop GTPase family.</text>
</comment>
<dbReference type="CDD" id="cd17872">
    <property type="entry name" value="GPN3"/>
    <property type="match status" value="1"/>
</dbReference>
<dbReference type="PANTHER" id="PTHR21231:SF7">
    <property type="entry name" value="GPN-LOOP GTPASE 3"/>
    <property type="match status" value="1"/>
</dbReference>
<reference evidence="7" key="1">
    <citation type="journal article" date="2020" name="Plant Biotechnol. J.">
        <title>The pomegranate (Punica granatum L.) draft genome dissects genetic divergence between soft- and hard-seeded cultivars.</title>
        <authorList>
            <person name="Luo X."/>
            <person name="Li H."/>
            <person name="Wu Z."/>
            <person name="Yao W."/>
            <person name="Zhao P."/>
            <person name="Cao D."/>
            <person name="Yu H."/>
            <person name="Li K."/>
            <person name="Poudel K."/>
            <person name="Zhao D."/>
            <person name="Zhang F."/>
            <person name="Xia X."/>
            <person name="Chen L."/>
            <person name="Wang Q."/>
            <person name="Jing D."/>
            <person name="Cao S."/>
        </authorList>
    </citation>
    <scope>NUCLEOTIDE SEQUENCE [LARGE SCALE GENOMIC DNA]</scope>
    <source>
        <strain evidence="7">cv. Tunisia</strain>
    </source>
</reference>
<evidence type="ECO:0000256" key="4">
    <source>
        <dbReference type="ARBA" id="ARBA00022801"/>
    </source>
</evidence>
<protein>
    <recommendedName>
        <fullName evidence="2 6">GPN-loop GTPase 3</fullName>
    </recommendedName>
</protein>
<dbReference type="Pfam" id="PF03029">
    <property type="entry name" value="ATP_bind_1"/>
    <property type="match status" value="1"/>
</dbReference>
<reference evidence="8" key="2">
    <citation type="submission" date="2025-08" db="UniProtKB">
        <authorList>
            <consortium name="RefSeq"/>
        </authorList>
    </citation>
    <scope>IDENTIFICATION</scope>
    <source>
        <tissue evidence="8">Leaf</tissue>
    </source>
</reference>
<name>A0A6P8EFD7_PUNGR</name>
<dbReference type="PANTHER" id="PTHR21231">
    <property type="entry name" value="XPA-BINDING PROTEIN 1-RELATED"/>
    <property type="match status" value="1"/>
</dbReference>
<evidence type="ECO:0000313" key="8">
    <source>
        <dbReference type="RefSeq" id="XP_031405219.1"/>
    </source>
</evidence>
<keyword evidence="4 6" id="KW-0378">Hydrolase</keyword>
<evidence type="ECO:0000256" key="5">
    <source>
        <dbReference type="ARBA" id="ARBA00023134"/>
    </source>
</evidence>
<comment type="function">
    <text evidence="6">Small GTPase required for proper nuclear import of RNA polymerase II and III (RNAPII and RNAPIII). May act at an RNAP assembly step prior to nuclear import.</text>
</comment>
<gene>
    <name evidence="8" type="primary">LOC116214086</name>
</gene>